<keyword evidence="4" id="KW-0624">Polysaccharide degradation</keyword>
<evidence type="ECO:0000256" key="1">
    <source>
        <dbReference type="ARBA" id="ARBA00007495"/>
    </source>
</evidence>
<evidence type="ECO:0000259" key="6">
    <source>
        <dbReference type="PROSITE" id="PS51760"/>
    </source>
</evidence>
<dbReference type="SMART" id="SM00633">
    <property type="entry name" value="Glyco_10"/>
    <property type="match status" value="1"/>
</dbReference>
<dbReference type="InterPro" id="IPR008979">
    <property type="entry name" value="Galactose-bd-like_sf"/>
</dbReference>
<organism evidence="7 8">
    <name type="scientific">Castilleja foliolosa</name>
    <dbReference type="NCBI Taxonomy" id="1961234"/>
    <lineage>
        <taxon>Eukaryota</taxon>
        <taxon>Viridiplantae</taxon>
        <taxon>Streptophyta</taxon>
        <taxon>Embryophyta</taxon>
        <taxon>Tracheophyta</taxon>
        <taxon>Spermatophyta</taxon>
        <taxon>Magnoliopsida</taxon>
        <taxon>eudicotyledons</taxon>
        <taxon>Gunneridae</taxon>
        <taxon>Pentapetalae</taxon>
        <taxon>asterids</taxon>
        <taxon>lamiids</taxon>
        <taxon>Lamiales</taxon>
        <taxon>Orobanchaceae</taxon>
        <taxon>Pedicularideae</taxon>
        <taxon>Castillejinae</taxon>
        <taxon>Castilleja</taxon>
    </lineage>
</organism>
<dbReference type="InterPro" id="IPR017853">
    <property type="entry name" value="GH"/>
</dbReference>
<dbReference type="Pfam" id="PF00331">
    <property type="entry name" value="Glyco_hydro_10"/>
    <property type="match status" value="1"/>
</dbReference>
<proteinExistence type="inferred from homology"/>
<keyword evidence="3" id="KW-0119">Carbohydrate metabolism</keyword>
<evidence type="ECO:0000256" key="3">
    <source>
        <dbReference type="ARBA" id="ARBA00023277"/>
    </source>
</evidence>
<dbReference type="SUPFAM" id="SSF49785">
    <property type="entry name" value="Galactose-binding domain-like"/>
    <property type="match status" value="1"/>
</dbReference>
<dbReference type="AlphaFoldDB" id="A0ABD3DCC5"/>
<dbReference type="Gene3D" id="2.60.120.260">
    <property type="entry name" value="Galactose-binding domain-like"/>
    <property type="match status" value="1"/>
</dbReference>
<name>A0ABD3DCC5_9LAMI</name>
<keyword evidence="5" id="KW-1133">Transmembrane helix</keyword>
<gene>
    <name evidence="7" type="ORF">CASFOL_016776</name>
</gene>
<dbReference type="EMBL" id="JAVIJP010000018">
    <property type="protein sequence ID" value="KAL3638869.1"/>
    <property type="molecule type" value="Genomic_DNA"/>
</dbReference>
<reference evidence="8" key="1">
    <citation type="journal article" date="2024" name="IScience">
        <title>Strigolactones Initiate the Formation of Haustorium-like Structures in Castilleja.</title>
        <authorList>
            <person name="Buerger M."/>
            <person name="Peterson D."/>
            <person name="Chory J."/>
        </authorList>
    </citation>
    <scope>NUCLEOTIDE SEQUENCE [LARGE SCALE GENOMIC DNA]</scope>
</reference>
<feature type="transmembrane region" description="Helical" evidence="5">
    <location>
        <begin position="7"/>
        <end position="28"/>
    </location>
</feature>
<sequence>MAKHKNYNLNILFIVIQYIVFGFQAYAVPYDHSYTLDCLATPHRAQYDGGLVINPELNEGLNGWTTFADAKIAHALSENGNNFIVAFNRKDPFHSFSQTFHVVSETLYTFSAWLQVSHGKAEVAAIFKTETGYETAGWVMAQKGCWSMLKGGLVVKTSGPAHLYFETNNTDVDIFADSISLQSFTQDEWKSHRQERVQKVRKSRVKFHAVDKLGRPIQNATVSLTQTHRRFPFGCAINRFILNNPTYQNWFLPRFKYTVFENELKWYSTEYTRGFEDYSTSDAMVRFARSNKIGIRGHNIFWADPKSQPSWVPSLSPTDLRAAANKRINSVVTRYKGNLIHWDVMNENLHNNFFETKLGDPTISTKFFQTARILDRNATPFLNEYNTIEYSADWASSPARYVQRIKDMRGQGYGGKLGLGLESHFSLANSTHTRKAQNLNQILQELHSHDAVRGIMLWSAISPGGRCYVMCLTDYNFKNLPTGDVVDNFISQLRHEGNLTGWVTDFDGVYETSLYHGEYEVEARVPNKERVSNFGRISVEKGKRSDYRLIIDDEVGF</sequence>
<feature type="domain" description="GH10" evidence="6">
    <location>
        <begin position="218"/>
        <end position="557"/>
    </location>
</feature>
<dbReference type="Proteomes" id="UP001632038">
    <property type="component" value="Unassembled WGS sequence"/>
</dbReference>
<evidence type="ECO:0000313" key="7">
    <source>
        <dbReference type="EMBL" id="KAL3638869.1"/>
    </source>
</evidence>
<dbReference type="InterPro" id="IPR044846">
    <property type="entry name" value="GH10"/>
</dbReference>
<evidence type="ECO:0000313" key="8">
    <source>
        <dbReference type="Proteomes" id="UP001632038"/>
    </source>
</evidence>
<keyword evidence="8" id="KW-1185">Reference proteome</keyword>
<protein>
    <recommendedName>
        <fullName evidence="6">GH10 domain-containing protein</fullName>
    </recommendedName>
</protein>
<accession>A0ABD3DCC5</accession>
<evidence type="ECO:0000256" key="4">
    <source>
        <dbReference type="ARBA" id="ARBA00023326"/>
    </source>
</evidence>
<dbReference type="PANTHER" id="PTHR31490:SF2">
    <property type="entry name" value="GLYCOSYL HYDROLASE FAMILY 10 PROTEIN"/>
    <property type="match status" value="1"/>
</dbReference>
<comment type="similarity">
    <text evidence="1">Belongs to the glycosyl hydrolase 10 (cellulase F) family.</text>
</comment>
<comment type="caution">
    <text evidence="7">The sequence shown here is derived from an EMBL/GenBank/DDBJ whole genome shotgun (WGS) entry which is preliminary data.</text>
</comment>
<dbReference type="GO" id="GO:0031176">
    <property type="term" value="F:endo-1,4-beta-xylanase activity"/>
    <property type="evidence" value="ECO:0007669"/>
    <property type="project" value="UniProtKB-ARBA"/>
</dbReference>
<keyword evidence="5" id="KW-0812">Transmembrane</keyword>
<evidence type="ECO:0000256" key="5">
    <source>
        <dbReference type="SAM" id="Phobius"/>
    </source>
</evidence>
<dbReference type="SUPFAM" id="SSF51445">
    <property type="entry name" value="(Trans)glycosidases"/>
    <property type="match status" value="1"/>
</dbReference>
<evidence type="ECO:0000256" key="2">
    <source>
        <dbReference type="ARBA" id="ARBA00022801"/>
    </source>
</evidence>
<dbReference type="InterPro" id="IPR001000">
    <property type="entry name" value="GH10_dom"/>
</dbReference>
<dbReference type="PANTHER" id="PTHR31490">
    <property type="entry name" value="GLYCOSYL HYDROLASE"/>
    <property type="match status" value="1"/>
</dbReference>
<keyword evidence="2" id="KW-0378">Hydrolase</keyword>
<keyword evidence="5" id="KW-0472">Membrane</keyword>
<dbReference type="PROSITE" id="PS51760">
    <property type="entry name" value="GH10_2"/>
    <property type="match status" value="1"/>
</dbReference>
<dbReference type="Gene3D" id="3.20.20.80">
    <property type="entry name" value="Glycosidases"/>
    <property type="match status" value="1"/>
</dbReference>
<dbReference type="GO" id="GO:0000272">
    <property type="term" value="P:polysaccharide catabolic process"/>
    <property type="evidence" value="ECO:0007669"/>
    <property type="project" value="UniProtKB-KW"/>
</dbReference>